<accession>A0A8H5CTL8</accession>
<reference evidence="1 2" key="1">
    <citation type="journal article" date="2020" name="ISME J.">
        <title>Uncovering the hidden diversity of litter-decomposition mechanisms in mushroom-forming fungi.</title>
        <authorList>
            <person name="Floudas D."/>
            <person name="Bentzer J."/>
            <person name="Ahren D."/>
            <person name="Johansson T."/>
            <person name="Persson P."/>
            <person name="Tunlid A."/>
        </authorList>
    </citation>
    <scope>NUCLEOTIDE SEQUENCE [LARGE SCALE GENOMIC DNA]</scope>
    <source>
        <strain evidence="1 2">CBS 146.42</strain>
    </source>
</reference>
<organism evidence="1 2">
    <name type="scientific">Leucocoprinus leucothites</name>
    <dbReference type="NCBI Taxonomy" id="201217"/>
    <lineage>
        <taxon>Eukaryota</taxon>
        <taxon>Fungi</taxon>
        <taxon>Dikarya</taxon>
        <taxon>Basidiomycota</taxon>
        <taxon>Agaricomycotina</taxon>
        <taxon>Agaricomycetes</taxon>
        <taxon>Agaricomycetidae</taxon>
        <taxon>Agaricales</taxon>
        <taxon>Agaricineae</taxon>
        <taxon>Agaricaceae</taxon>
        <taxon>Leucocoprinus</taxon>
    </lineage>
</organism>
<dbReference type="AlphaFoldDB" id="A0A8H5CTL8"/>
<dbReference type="EMBL" id="JAACJO010000029">
    <property type="protein sequence ID" value="KAF5346838.1"/>
    <property type="molecule type" value="Genomic_DNA"/>
</dbReference>
<sequence length="289" mass="33148">MSTQQPPRRLPKIKFRVLIIGRANAGKTSILQRVCDTTESPVIYRRNGSKKEEIKLDPSMDRSEHRIEDEIIFSSHDGYVFHDSRGFESGGVDELKIVQDFVRQKSGEKLLASRLHAIWYCIPMDNQRPELDLKHFKDICPDQNVPVFAVFTKYDQFKRNVKMGMEDKVLDAGTTHEIHFEKKYLCHLGDEPKYVQLERMHKQDGNCKDLIEKTAEALNDDVVTLMLVAVQKSNVELSVKLAVKNTCRELGRSTEDIIKSSLRLFPYIWVGTSTHPLAHADVAYLSCTL</sequence>
<dbReference type="OrthoDB" id="3172613at2759"/>
<dbReference type="Gene3D" id="3.40.50.300">
    <property type="entry name" value="P-loop containing nucleotide triphosphate hydrolases"/>
    <property type="match status" value="1"/>
</dbReference>
<dbReference type="CDD" id="cd00882">
    <property type="entry name" value="Ras_like_GTPase"/>
    <property type="match status" value="1"/>
</dbReference>
<keyword evidence="2" id="KW-1185">Reference proteome</keyword>
<dbReference type="Proteomes" id="UP000559027">
    <property type="component" value="Unassembled WGS sequence"/>
</dbReference>
<proteinExistence type="predicted"/>
<dbReference type="SUPFAM" id="SSF52540">
    <property type="entry name" value="P-loop containing nucleoside triphosphate hydrolases"/>
    <property type="match status" value="1"/>
</dbReference>
<evidence type="ECO:0000313" key="1">
    <source>
        <dbReference type="EMBL" id="KAF5346838.1"/>
    </source>
</evidence>
<comment type="caution">
    <text evidence="1">The sequence shown here is derived from an EMBL/GenBank/DDBJ whole genome shotgun (WGS) entry which is preliminary data.</text>
</comment>
<evidence type="ECO:0008006" key="3">
    <source>
        <dbReference type="Google" id="ProtNLM"/>
    </source>
</evidence>
<dbReference type="InterPro" id="IPR027417">
    <property type="entry name" value="P-loop_NTPase"/>
</dbReference>
<evidence type="ECO:0000313" key="2">
    <source>
        <dbReference type="Proteomes" id="UP000559027"/>
    </source>
</evidence>
<protein>
    <recommendedName>
        <fullName evidence="3">G domain-containing protein</fullName>
    </recommendedName>
</protein>
<gene>
    <name evidence="1" type="ORF">D9756_010588</name>
</gene>
<name>A0A8H5CTL8_9AGAR</name>